<dbReference type="Proteomes" id="UP000594263">
    <property type="component" value="Unplaced"/>
</dbReference>
<name>A0A7N0UCX1_KALFE</name>
<feature type="compositionally biased region" description="Polar residues" evidence="1">
    <location>
        <begin position="1"/>
        <end position="15"/>
    </location>
</feature>
<dbReference type="AlphaFoldDB" id="A0A7N0UCX1"/>
<feature type="compositionally biased region" description="Polar residues" evidence="1">
    <location>
        <begin position="504"/>
        <end position="517"/>
    </location>
</feature>
<proteinExistence type="predicted"/>
<feature type="region of interest" description="Disordered" evidence="1">
    <location>
        <begin position="1"/>
        <end position="32"/>
    </location>
</feature>
<evidence type="ECO:0000256" key="1">
    <source>
        <dbReference type="SAM" id="MobiDB-lite"/>
    </source>
</evidence>
<sequence length="525" mass="57228">MNDQSIVITSASGEQTLKRKRGRPRQDDSTNQGNYTVVMQEWGSCGVNECREEEPNAVVDDGLLGQVVSGVLSGSFDAGFFVTMKPQNSDTTLTGLVFYPGKFVPVTPENDLAPQAKMYERKEYDIANLSPPILHDCSTPQQQNNNQLALPLENETHNSVDRALDDQLRKSFSVKVDSKSASLVSSPAYAPVNDTSNELKGPELSHQGFEFGVDNFYTPVEQLHDYRIVDQDEIMKEFEASACMNVPSSASEPSDYRLDSMSELQNVYPESSIINNKLSHNQEVAVVDPCLKLNESVQFDKETPNEDSCHVVNPSGSGFLLSTDGPSEVVFSLNNTQVVDSEYDCPKTIEPSMMLFHSEDPVHSDLKLGFEKAKCPTSSSSEPSLSASVNLPSMTDDKKKIGESSGAPFFINLTDTWTETRLASQHPVSDRAKLNLDQDDSSDPSDRPTTESINFMGAGPQATAKTNDSLLDRPTQETVSSELKLSGTVPPKVSSPPADALGNNRASHTENPTSPAQLSLVASKE</sequence>
<feature type="compositionally biased region" description="Low complexity" evidence="1">
    <location>
        <begin position="378"/>
        <end position="388"/>
    </location>
</feature>
<evidence type="ECO:0000313" key="2">
    <source>
        <dbReference type="EnsemblPlants" id="Kaladp0060s0376.1.v1.1.CDS.1"/>
    </source>
</evidence>
<feature type="region of interest" description="Disordered" evidence="1">
    <location>
        <begin position="424"/>
        <end position="525"/>
    </location>
</feature>
<protein>
    <submittedName>
        <fullName evidence="2">Uncharacterized protein</fullName>
    </submittedName>
</protein>
<dbReference type="PANTHER" id="PTHR34682">
    <property type="entry name" value="AT HOOK MOTIF-CONTAINING PROTEIN"/>
    <property type="match status" value="1"/>
</dbReference>
<accession>A0A7N0UCX1</accession>
<dbReference type="Gramene" id="Kaladp0060s0376.1.v1.1">
    <property type="protein sequence ID" value="Kaladp0060s0376.1.v1.1.CDS.1"/>
    <property type="gene ID" value="Kaladp0060s0376.v1.1"/>
</dbReference>
<keyword evidence="3" id="KW-1185">Reference proteome</keyword>
<dbReference type="PANTHER" id="PTHR34682:SF3">
    <property type="entry name" value="AT HOOK MOTIF-CONTAINING PROTEIN"/>
    <property type="match status" value="1"/>
</dbReference>
<feature type="region of interest" description="Disordered" evidence="1">
    <location>
        <begin position="373"/>
        <end position="405"/>
    </location>
</feature>
<evidence type="ECO:0000313" key="3">
    <source>
        <dbReference type="Proteomes" id="UP000594263"/>
    </source>
</evidence>
<organism evidence="2 3">
    <name type="scientific">Kalanchoe fedtschenkoi</name>
    <name type="common">Lavender scallops</name>
    <name type="synonym">South American air plant</name>
    <dbReference type="NCBI Taxonomy" id="63787"/>
    <lineage>
        <taxon>Eukaryota</taxon>
        <taxon>Viridiplantae</taxon>
        <taxon>Streptophyta</taxon>
        <taxon>Embryophyta</taxon>
        <taxon>Tracheophyta</taxon>
        <taxon>Spermatophyta</taxon>
        <taxon>Magnoliopsida</taxon>
        <taxon>eudicotyledons</taxon>
        <taxon>Gunneridae</taxon>
        <taxon>Pentapetalae</taxon>
        <taxon>Saxifragales</taxon>
        <taxon>Crassulaceae</taxon>
        <taxon>Kalanchoe</taxon>
    </lineage>
</organism>
<reference evidence="2" key="1">
    <citation type="submission" date="2021-01" db="UniProtKB">
        <authorList>
            <consortium name="EnsemblPlants"/>
        </authorList>
    </citation>
    <scope>IDENTIFICATION</scope>
</reference>
<dbReference type="EnsemblPlants" id="Kaladp0060s0376.1.v1.1">
    <property type="protein sequence ID" value="Kaladp0060s0376.1.v1.1.CDS.1"/>
    <property type="gene ID" value="Kaladp0060s0376.v1.1"/>
</dbReference>
<dbReference type="InterPro" id="IPR045881">
    <property type="entry name" value="MNM1-like"/>
</dbReference>